<dbReference type="GO" id="GO:0009306">
    <property type="term" value="P:protein secretion"/>
    <property type="evidence" value="ECO:0007669"/>
    <property type="project" value="InterPro"/>
</dbReference>
<feature type="transmembrane region" description="Helical" evidence="6">
    <location>
        <begin position="20"/>
        <end position="42"/>
    </location>
</feature>
<dbReference type="AlphaFoldDB" id="A0A382M198"/>
<feature type="transmembrane region" description="Helical" evidence="6">
    <location>
        <begin position="54"/>
        <end position="77"/>
    </location>
</feature>
<dbReference type="PANTHER" id="PTHR34040">
    <property type="entry name" value="FLAGELLAR BIOSYNTHETIC PROTEIN FLIQ"/>
    <property type="match status" value="1"/>
</dbReference>
<evidence type="ECO:0000256" key="1">
    <source>
        <dbReference type="ARBA" id="ARBA00004651"/>
    </source>
</evidence>
<dbReference type="Pfam" id="PF01313">
    <property type="entry name" value="Bac_export_3"/>
    <property type="match status" value="1"/>
</dbReference>
<organism evidence="7">
    <name type="scientific">marine metagenome</name>
    <dbReference type="NCBI Taxonomy" id="408172"/>
    <lineage>
        <taxon>unclassified sequences</taxon>
        <taxon>metagenomes</taxon>
        <taxon>ecological metagenomes</taxon>
    </lineage>
</organism>
<accession>A0A382M198</accession>
<evidence type="ECO:0000256" key="6">
    <source>
        <dbReference type="SAM" id="Phobius"/>
    </source>
</evidence>
<evidence type="ECO:0000256" key="3">
    <source>
        <dbReference type="ARBA" id="ARBA00022692"/>
    </source>
</evidence>
<evidence type="ECO:0000313" key="7">
    <source>
        <dbReference type="EMBL" id="SVC40931.1"/>
    </source>
</evidence>
<evidence type="ECO:0000256" key="2">
    <source>
        <dbReference type="ARBA" id="ARBA00022475"/>
    </source>
</evidence>
<keyword evidence="3 6" id="KW-0812">Transmembrane</keyword>
<reference evidence="7" key="1">
    <citation type="submission" date="2018-05" db="EMBL/GenBank/DDBJ databases">
        <authorList>
            <person name="Lanie J.A."/>
            <person name="Ng W.-L."/>
            <person name="Kazmierczak K.M."/>
            <person name="Andrzejewski T.M."/>
            <person name="Davidsen T.M."/>
            <person name="Wayne K.J."/>
            <person name="Tettelin H."/>
            <person name="Glass J.I."/>
            <person name="Rusch D."/>
            <person name="Podicherti R."/>
            <person name="Tsui H.-C.T."/>
            <person name="Winkler M.E."/>
        </authorList>
    </citation>
    <scope>NUCLEOTIDE SEQUENCE</scope>
</reference>
<keyword evidence="2" id="KW-1003">Cell membrane</keyword>
<dbReference type="PIRSF" id="PIRSF004669">
    <property type="entry name" value="FliQ"/>
    <property type="match status" value="1"/>
</dbReference>
<dbReference type="GO" id="GO:0005886">
    <property type="term" value="C:plasma membrane"/>
    <property type="evidence" value="ECO:0007669"/>
    <property type="project" value="UniProtKB-SubCell"/>
</dbReference>
<protein>
    <recommendedName>
        <fullName evidence="8">Flagellar biosynthetic protein FliQ</fullName>
    </recommendedName>
</protein>
<sequence length="92" mass="10457">MDPYDIDLAVELGQQTLWVAVKLAFPILLVGLFVGVAISVLQAATQIQEQTLTFIPKMFAVVVVLFALMPWFLMVLVEFTEELFQIWVVGWR</sequence>
<name>A0A382M198_9ZZZZ</name>
<evidence type="ECO:0008006" key="8">
    <source>
        <dbReference type="Google" id="ProtNLM"/>
    </source>
</evidence>
<comment type="subcellular location">
    <subcellularLocation>
        <location evidence="1">Cell membrane</location>
        <topology evidence="1">Multi-pass membrane protein</topology>
    </subcellularLocation>
</comment>
<dbReference type="PRINTS" id="PR00952">
    <property type="entry name" value="TYPE3IMQPROT"/>
</dbReference>
<gene>
    <name evidence="7" type="ORF">METZ01_LOCUS293785</name>
</gene>
<keyword evidence="5 6" id="KW-0472">Membrane</keyword>
<evidence type="ECO:0000256" key="4">
    <source>
        <dbReference type="ARBA" id="ARBA00022989"/>
    </source>
</evidence>
<proteinExistence type="predicted"/>
<dbReference type="PANTHER" id="PTHR34040:SF2">
    <property type="entry name" value="FLAGELLAR BIOSYNTHETIC PROTEIN FLIQ"/>
    <property type="match status" value="1"/>
</dbReference>
<dbReference type="EMBL" id="UINC01089656">
    <property type="protein sequence ID" value="SVC40931.1"/>
    <property type="molecule type" value="Genomic_DNA"/>
</dbReference>
<dbReference type="InterPro" id="IPR002191">
    <property type="entry name" value="Bac_export_3"/>
</dbReference>
<evidence type="ECO:0000256" key="5">
    <source>
        <dbReference type="ARBA" id="ARBA00023136"/>
    </source>
</evidence>
<keyword evidence="4 6" id="KW-1133">Transmembrane helix</keyword>